<proteinExistence type="predicted"/>
<dbReference type="EMBL" id="JAENRR010000093">
    <property type="protein sequence ID" value="MBK3519806.1"/>
    <property type="molecule type" value="Genomic_DNA"/>
</dbReference>
<comment type="caution">
    <text evidence="1">The sequence shown here is derived from an EMBL/GenBank/DDBJ whole genome shotgun (WGS) entry which is preliminary data.</text>
</comment>
<protein>
    <recommendedName>
        <fullName evidence="3">Outer membrane protein beta-barrel domain-containing protein</fullName>
    </recommendedName>
</protein>
<evidence type="ECO:0000313" key="2">
    <source>
        <dbReference type="Proteomes" id="UP000605676"/>
    </source>
</evidence>
<dbReference type="Proteomes" id="UP000605676">
    <property type="component" value="Unassembled WGS sequence"/>
</dbReference>
<organism evidence="1 2">
    <name type="scientific">Carboxylicivirga marina</name>
    <dbReference type="NCBI Taxonomy" id="2800988"/>
    <lineage>
        <taxon>Bacteria</taxon>
        <taxon>Pseudomonadati</taxon>
        <taxon>Bacteroidota</taxon>
        <taxon>Bacteroidia</taxon>
        <taxon>Marinilabiliales</taxon>
        <taxon>Marinilabiliaceae</taxon>
        <taxon>Carboxylicivirga</taxon>
    </lineage>
</organism>
<gene>
    <name evidence="1" type="ORF">JIV24_20865</name>
</gene>
<sequence>MQYAGSIGFMSIGFGFAISPTYQPALFIGYLSENFGGSKNSVVSISLKNSFYFTKEPVFKYFKPYGGLSINWGNTNNTFNRLPDYYPKEYYFQNKIHFAPFLGGELRFDINQRYFHGFGVYTEFSAFDAYLLEAIRTKYVKPHMALSMAVGVTFYLR</sequence>
<evidence type="ECO:0000313" key="1">
    <source>
        <dbReference type="EMBL" id="MBK3519806.1"/>
    </source>
</evidence>
<evidence type="ECO:0008006" key="3">
    <source>
        <dbReference type="Google" id="ProtNLM"/>
    </source>
</evidence>
<reference evidence="1 2" key="1">
    <citation type="submission" date="2021-01" db="EMBL/GenBank/DDBJ databases">
        <title>Carboxyliciviraga sp.nov., isolated from coastal sediments.</title>
        <authorList>
            <person name="Lu D."/>
            <person name="Zhang T."/>
        </authorList>
    </citation>
    <scope>NUCLEOTIDE SEQUENCE [LARGE SCALE GENOMIC DNA]</scope>
    <source>
        <strain evidence="1 2">N1Y132</strain>
    </source>
</reference>
<accession>A0ABS1HQE8</accession>
<keyword evidence="2" id="KW-1185">Reference proteome</keyword>
<name>A0ABS1HQE8_9BACT</name>